<name>A0AAN7VM08_9COLE</name>
<dbReference type="EMBL" id="JAVRBK010000003">
    <property type="protein sequence ID" value="KAK5646574.1"/>
    <property type="molecule type" value="Genomic_DNA"/>
</dbReference>
<reference evidence="8 9" key="1">
    <citation type="journal article" date="2024" name="Insects">
        <title>An Improved Chromosome-Level Genome Assembly of the Firefly Pyrocoelia pectoralis.</title>
        <authorList>
            <person name="Fu X."/>
            <person name="Meyer-Rochow V.B."/>
            <person name="Ballantyne L."/>
            <person name="Zhu X."/>
        </authorList>
    </citation>
    <scope>NUCLEOTIDE SEQUENCE [LARGE SCALE GENOMIC DNA]</scope>
    <source>
        <strain evidence="8">XCY_ONT2</strain>
    </source>
</reference>
<keyword evidence="9" id="KW-1185">Reference proteome</keyword>
<keyword evidence="3" id="KW-0378">Hydrolase</keyword>
<protein>
    <recommendedName>
        <fullName evidence="7">AB hydrolase-1 domain-containing protein</fullName>
    </recommendedName>
</protein>
<evidence type="ECO:0000256" key="2">
    <source>
        <dbReference type="ARBA" id="ARBA00022729"/>
    </source>
</evidence>
<dbReference type="Pfam" id="PF00561">
    <property type="entry name" value="Abhydrolase_1"/>
    <property type="match status" value="1"/>
</dbReference>
<evidence type="ECO:0000256" key="1">
    <source>
        <dbReference type="ARBA" id="ARBA00010701"/>
    </source>
</evidence>
<keyword evidence="5" id="KW-0443">Lipid metabolism</keyword>
<gene>
    <name evidence="8" type="ORF">RI129_005038</name>
</gene>
<feature type="non-terminal residue" evidence="8">
    <location>
        <position position="1"/>
    </location>
</feature>
<evidence type="ECO:0000256" key="3">
    <source>
        <dbReference type="ARBA" id="ARBA00022801"/>
    </source>
</evidence>
<keyword evidence="4" id="KW-0442">Lipid degradation</keyword>
<evidence type="ECO:0000256" key="4">
    <source>
        <dbReference type="ARBA" id="ARBA00022963"/>
    </source>
</evidence>
<dbReference type="Gene3D" id="3.40.50.1820">
    <property type="entry name" value="alpha/beta hydrolase"/>
    <property type="match status" value="1"/>
</dbReference>
<dbReference type="FunFam" id="3.40.50.1820:FF:000057">
    <property type="entry name" value="Lipase"/>
    <property type="match status" value="1"/>
</dbReference>
<keyword evidence="2" id="KW-0732">Signal</keyword>
<dbReference type="InterPro" id="IPR000073">
    <property type="entry name" value="AB_hydrolase_1"/>
</dbReference>
<dbReference type="InterPro" id="IPR029058">
    <property type="entry name" value="AB_hydrolase_fold"/>
</dbReference>
<dbReference type="AlphaFoldDB" id="A0AAN7VM08"/>
<sequence>FHEIGVYDLPANIDYILKRTNFKKLFYVGHSQGTTSFFVMAAVKPQYNKKVMLMTALSPVAYVYNIQHVIASFCKQHLKEIQELAVKNNVYELFPHSDLLQSFGEIFCNDYAKTQVLCAIFLYIFGGYSRNLNKSALPAILSEYPSGTSTKMLFHYIQLATTEQFQMYDYRKAENMKRYGTITPPKYNISEITAPVALHYGGSDTLSTRADVKQLASELPNVVKRQFIKSYGHFDFIYSTSMKSLLYRRIISTMKEYSKLIVPTV</sequence>
<evidence type="ECO:0000313" key="9">
    <source>
        <dbReference type="Proteomes" id="UP001329430"/>
    </source>
</evidence>
<dbReference type="Proteomes" id="UP001329430">
    <property type="component" value="Chromosome 3"/>
</dbReference>
<dbReference type="PANTHER" id="PTHR11005">
    <property type="entry name" value="LYSOSOMAL ACID LIPASE-RELATED"/>
    <property type="match status" value="1"/>
</dbReference>
<evidence type="ECO:0000256" key="6">
    <source>
        <dbReference type="ARBA" id="ARBA00023180"/>
    </source>
</evidence>
<dbReference type="GO" id="GO:0016787">
    <property type="term" value="F:hydrolase activity"/>
    <property type="evidence" value="ECO:0007669"/>
    <property type="project" value="UniProtKB-KW"/>
</dbReference>
<evidence type="ECO:0000259" key="7">
    <source>
        <dbReference type="Pfam" id="PF00561"/>
    </source>
</evidence>
<dbReference type="GO" id="GO:0016042">
    <property type="term" value="P:lipid catabolic process"/>
    <property type="evidence" value="ECO:0007669"/>
    <property type="project" value="UniProtKB-KW"/>
</dbReference>
<accession>A0AAN7VM08</accession>
<dbReference type="SUPFAM" id="SSF53474">
    <property type="entry name" value="alpha/beta-Hydrolases"/>
    <property type="match status" value="1"/>
</dbReference>
<comment type="caution">
    <text evidence="8">The sequence shown here is derived from an EMBL/GenBank/DDBJ whole genome shotgun (WGS) entry which is preliminary data.</text>
</comment>
<keyword evidence="6" id="KW-0325">Glycoprotein</keyword>
<evidence type="ECO:0000313" key="8">
    <source>
        <dbReference type="EMBL" id="KAK5646574.1"/>
    </source>
</evidence>
<organism evidence="8 9">
    <name type="scientific">Pyrocoelia pectoralis</name>
    <dbReference type="NCBI Taxonomy" id="417401"/>
    <lineage>
        <taxon>Eukaryota</taxon>
        <taxon>Metazoa</taxon>
        <taxon>Ecdysozoa</taxon>
        <taxon>Arthropoda</taxon>
        <taxon>Hexapoda</taxon>
        <taxon>Insecta</taxon>
        <taxon>Pterygota</taxon>
        <taxon>Neoptera</taxon>
        <taxon>Endopterygota</taxon>
        <taxon>Coleoptera</taxon>
        <taxon>Polyphaga</taxon>
        <taxon>Elateriformia</taxon>
        <taxon>Elateroidea</taxon>
        <taxon>Lampyridae</taxon>
        <taxon>Lampyrinae</taxon>
        <taxon>Pyrocoelia</taxon>
    </lineage>
</organism>
<evidence type="ECO:0000256" key="5">
    <source>
        <dbReference type="ARBA" id="ARBA00023098"/>
    </source>
</evidence>
<feature type="domain" description="AB hydrolase-1" evidence="7">
    <location>
        <begin position="6"/>
        <end position="238"/>
    </location>
</feature>
<proteinExistence type="inferred from homology"/>
<comment type="similarity">
    <text evidence="1">Belongs to the AB hydrolase superfamily. Lipase family.</text>
</comment>